<sequence length="143" mass="15809">MTSGALLLLASVLLGTPGLAFSSLTPESYDLATADLYSREQSSQGLTQEEPQGDLLITKKRIHCKACQKIIQKLEEMVGKSPNKDDISQAASRVCNKMWFLRGLCKKIMKTVFRRVSQDIMAGKTPHEICVDIMMCKPQAGFV</sequence>
<dbReference type="RefSeq" id="XP_032981123.1">
    <property type="nucleotide sequence ID" value="XM_033125232.1"/>
</dbReference>
<name>A0A671ER25_RHIFE</name>
<organism evidence="5 6">
    <name type="scientific">Rhinolophus ferrumequinum</name>
    <name type="common">Greater horseshoe bat</name>
    <dbReference type="NCBI Taxonomy" id="59479"/>
    <lineage>
        <taxon>Eukaryota</taxon>
        <taxon>Metazoa</taxon>
        <taxon>Chordata</taxon>
        <taxon>Craniata</taxon>
        <taxon>Vertebrata</taxon>
        <taxon>Euteleostomi</taxon>
        <taxon>Mammalia</taxon>
        <taxon>Eutheria</taxon>
        <taxon>Laurasiatheria</taxon>
        <taxon>Chiroptera</taxon>
        <taxon>Yinpterochiroptera</taxon>
        <taxon>Rhinolophoidea</taxon>
        <taxon>Rhinolophidae</taxon>
        <taxon>Rhinolophinae</taxon>
        <taxon>Rhinolophus</taxon>
    </lineage>
</organism>
<dbReference type="Proteomes" id="UP000472240">
    <property type="component" value="Chromosome 13"/>
</dbReference>
<dbReference type="PANTHER" id="PTHR15541:SF2">
    <property type="entry name" value="GRANULYSIN"/>
    <property type="match status" value="1"/>
</dbReference>
<evidence type="ECO:0000313" key="4">
    <source>
        <dbReference type="EMBL" id="KAF6321163.1"/>
    </source>
</evidence>
<dbReference type="Gene3D" id="1.10.225.10">
    <property type="entry name" value="Saposin-like"/>
    <property type="match status" value="1"/>
</dbReference>
<dbReference type="CTD" id="10578"/>
<feature type="chain" id="PRO_5044625903" evidence="2">
    <location>
        <begin position="21"/>
        <end position="143"/>
    </location>
</feature>
<dbReference type="Pfam" id="PF05184">
    <property type="entry name" value="SapB_1"/>
    <property type="match status" value="1"/>
</dbReference>
<dbReference type="GO" id="GO:0044194">
    <property type="term" value="C:cytolytic granule"/>
    <property type="evidence" value="ECO:0007669"/>
    <property type="project" value="TreeGrafter"/>
</dbReference>
<dbReference type="InterPro" id="IPR011001">
    <property type="entry name" value="Saposin-like"/>
</dbReference>
<dbReference type="AlphaFoldDB" id="A0A671ER25"/>
<dbReference type="GO" id="GO:0042742">
    <property type="term" value="P:defense response to bacterium"/>
    <property type="evidence" value="ECO:0007669"/>
    <property type="project" value="InterPro"/>
</dbReference>
<evidence type="ECO:0000313" key="7">
    <source>
        <dbReference type="Proteomes" id="UP000585614"/>
    </source>
</evidence>
<feature type="signal peptide" evidence="2">
    <location>
        <begin position="1"/>
        <end position="20"/>
    </location>
</feature>
<gene>
    <name evidence="5" type="primary">GNLY</name>
    <name evidence="4" type="ORF">mRhiFer1_005822</name>
</gene>
<dbReference type="PANTHER" id="PTHR15541">
    <property type="entry name" value="GRANULYSIN RELATED"/>
    <property type="match status" value="1"/>
</dbReference>
<evidence type="ECO:0000256" key="2">
    <source>
        <dbReference type="SAM" id="SignalP"/>
    </source>
</evidence>
<dbReference type="KEGG" id="rfq:117033207"/>
<dbReference type="InterPro" id="IPR007856">
    <property type="entry name" value="SapB_1"/>
</dbReference>
<dbReference type="SMART" id="SM00741">
    <property type="entry name" value="SapB"/>
    <property type="match status" value="1"/>
</dbReference>
<accession>A0A671ER25</accession>
<dbReference type="GO" id="GO:0031640">
    <property type="term" value="P:killing of cells of another organism"/>
    <property type="evidence" value="ECO:0007669"/>
    <property type="project" value="TreeGrafter"/>
</dbReference>
<proteinExistence type="predicted"/>
<dbReference type="GeneTree" id="ENSGT00390000002975"/>
<reference evidence="4 7" key="4">
    <citation type="journal article" date="2020" name="Nature">
        <title>Six reference-quality genomes reveal evolution of bat adaptations.</title>
        <authorList>
            <person name="Jebb D."/>
            <person name="Huang Z."/>
            <person name="Pippel M."/>
            <person name="Hughes G.M."/>
            <person name="Lavrichenko K."/>
            <person name="Devanna P."/>
            <person name="Winkler S."/>
            <person name="Jermiin L.S."/>
            <person name="Skirmuntt E.C."/>
            <person name="Katzourakis A."/>
            <person name="Burkitt-Gray L."/>
            <person name="Ray D.A."/>
            <person name="Sullivan K.A.M."/>
            <person name="Roscito J.G."/>
            <person name="Kirilenko B.M."/>
            <person name="Davalos L.M."/>
            <person name="Corthals A.P."/>
            <person name="Power M.L."/>
            <person name="Jones G."/>
            <person name="Ransome R.D."/>
            <person name="Dechmann D.K.N."/>
            <person name="Locatelli A.G."/>
            <person name="Puechmaille S.J."/>
            <person name="Fedrigo O."/>
            <person name="Jarvis E.D."/>
            <person name="Hiller M."/>
            <person name="Vernes S.C."/>
            <person name="Myers E.W."/>
            <person name="Teeling E.C."/>
        </authorList>
    </citation>
    <scope>NUCLEOTIDE SEQUENCE [LARGE SCALE GENOMIC DNA]</scope>
    <source>
        <strain evidence="4">MRhiFer1</strain>
        <tissue evidence="4">Lung</tissue>
    </source>
</reference>
<evidence type="ECO:0000313" key="5">
    <source>
        <dbReference type="Ensembl" id="ENSRFEP00010015751.1"/>
    </source>
</evidence>
<dbReference type="GO" id="GO:0061844">
    <property type="term" value="P:antimicrobial humoral immune response mediated by antimicrobial peptide"/>
    <property type="evidence" value="ECO:0007669"/>
    <property type="project" value="TreeGrafter"/>
</dbReference>
<keyword evidence="2" id="KW-0732">Signal</keyword>
<feature type="domain" description="Saposin B-type" evidence="3">
    <location>
        <begin position="60"/>
        <end position="140"/>
    </location>
</feature>
<dbReference type="SUPFAM" id="SSF47862">
    <property type="entry name" value="Saposin"/>
    <property type="match status" value="1"/>
</dbReference>
<dbReference type="InterPro" id="IPR008139">
    <property type="entry name" value="SaposinB_dom"/>
</dbReference>
<dbReference type="GeneID" id="117033207"/>
<reference evidence="5 6" key="3">
    <citation type="submission" date="2018-12" db="EMBL/GenBank/DDBJ databases">
        <title>G10K-VGP greater horseshoe bat female genome, primary haplotype.</title>
        <authorList>
            <person name="Teeling E."/>
            <person name="Myers G."/>
            <person name="Vernes S."/>
            <person name="Pippel M."/>
            <person name="Winkler S."/>
            <person name="Fedrigo O."/>
            <person name="Rhie A."/>
            <person name="Koren S."/>
            <person name="Phillippy A."/>
            <person name="Lewin H."/>
            <person name="Damas J."/>
            <person name="Howe K."/>
            <person name="Mountcastle J."/>
            <person name="Jarvis E.D."/>
        </authorList>
    </citation>
    <scope>NUCLEOTIDE SEQUENCE [LARGE SCALE GENOMIC DNA]</scope>
</reference>
<keyword evidence="1" id="KW-1015">Disulfide bond</keyword>
<dbReference type="OMA" id="NGDELCQ"/>
<protein>
    <submittedName>
        <fullName evidence="4">Granulysin</fullName>
    </submittedName>
</protein>
<reference evidence="5 6" key="2">
    <citation type="journal article" date="2018" name="Annu Rev Anim Biosci">
        <title>Bat Biology, Genomes, and the Bat1K Project: To Generate Chromosome-Level Genomes for All Living Bat Species.</title>
        <authorList>
            <person name="Teeling E.C."/>
            <person name="Vernes S.C."/>
            <person name="Davalos L.M."/>
            <person name="Ray D.A."/>
            <person name="Gilbert M.T.P."/>
            <person name="Myers E."/>
        </authorList>
    </citation>
    <scope>NUCLEOTIDE SEQUENCE</scope>
</reference>
<dbReference type="Ensembl" id="ENSRFET00010017198.1">
    <property type="protein sequence ID" value="ENSRFEP00010015751.1"/>
    <property type="gene ID" value="ENSRFEG00010010730.1"/>
</dbReference>
<reference evidence="5 6" key="1">
    <citation type="journal article" date="2015" name="Annu Rev Anim Biosci">
        <title>The Genome 10K Project: a way forward.</title>
        <authorList>
            <person name="Koepfli K.P."/>
            <person name="Paten B."/>
            <person name="O'Brien S.J."/>
            <person name="Koepfli K.P."/>
            <person name="Paten B."/>
            <person name="Antunes A."/>
            <person name="Belov K."/>
            <person name="Bustamante C."/>
            <person name="Castoe T.A."/>
            <person name="Clawson H."/>
            <person name="Crawford A.J."/>
            <person name="Diekhans M."/>
            <person name="Distel D."/>
            <person name="Durbin R."/>
            <person name="Earl D."/>
            <person name="Fujita M.K."/>
            <person name="Gamble T."/>
            <person name="Georges A."/>
            <person name="Gemmell N."/>
            <person name="Gilbert M.T."/>
            <person name="Graves J.M."/>
            <person name="Green R.E."/>
            <person name="Hickey G."/>
            <person name="Jarvis E.D."/>
            <person name="Johnson W."/>
            <person name="Komissarov A."/>
            <person name="Korf I."/>
            <person name="Kuhn R."/>
            <person name="Larkin D.M."/>
            <person name="Lewin H."/>
            <person name="Lopez J.V."/>
            <person name="Ma J."/>
            <person name="Marques-Bonet T."/>
            <person name="Miller W."/>
            <person name="Murphy R."/>
            <person name="Pevzner P."/>
            <person name="Shapiro B."/>
            <person name="Steiner C."/>
            <person name="Tamazian G."/>
            <person name="Venkatesh B."/>
            <person name="Wang J."/>
            <person name="Wayne R."/>
            <person name="Wiley E."/>
            <person name="Yang H."/>
            <person name="Zhang G."/>
            <person name="Haussler D."/>
            <person name="Ryder O."/>
            <person name="O'Brien S.J."/>
        </authorList>
    </citation>
    <scope>NUCLEOTIDE SEQUENCE</scope>
</reference>
<dbReference type="InterPro" id="IPR038847">
    <property type="entry name" value="Granulysin-like"/>
</dbReference>
<reference evidence="5" key="5">
    <citation type="submission" date="2025-05" db="UniProtKB">
        <authorList>
            <consortium name="Ensembl"/>
        </authorList>
    </citation>
    <scope>IDENTIFICATION</scope>
</reference>
<dbReference type="PROSITE" id="PS50015">
    <property type="entry name" value="SAP_B"/>
    <property type="match status" value="1"/>
</dbReference>
<dbReference type="Proteomes" id="UP000585614">
    <property type="component" value="Unassembled WGS sequence"/>
</dbReference>
<evidence type="ECO:0000259" key="3">
    <source>
        <dbReference type="PROSITE" id="PS50015"/>
    </source>
</evidence>
<evidence type="ECO:0000313" key="6">
    <source>
        <dbReference type="Proteomes" id="UP000472240"/>
    </source>
</evidence>
<keyword evidence="6" id="KW-1185">Reference proteome</keyword>
<dbReference type="OrthoDB" id="69496at2759"/>
<dbReference type="EMBL" id="JACAGC010000014">
    <property type="protein sequence ID" value="KAF6321163.1"/>
    <property type="molecule type" value="Genomic_DNA"/>
</dbReference>
<dbReference type="GO" id="GO:0006629">
    <property type="term" value="P:lipid metabolic process"/>
    <property type="evidence" value="ECO:0007669"/>
    <property type="project" value="InterPro"/>
</dbReference>
<evidence type="ECO:0000256" key="1">
    <source>
        <dbReference type="ARBA" id="ARBA00023157"/>
    </source>
</evidence>